<evidence type="ECO:0000259" key="2">
    <source>
        <dbReference type="Pfam" id="PF04773"/>
    </source>
</evidence>
<evidence type="ECO:0000259" key="3">
    <source>
        <dbReference type="Pfam" id="PF16220"/>
    </source>
</evidence>
<dbReference type="Proteomes" id="UP001596116">
    <property type="component" value="Unassembled WGS sequence"/>
</dbReference>
<feature type="domain" description="FecR protein" evidence="2">
    <location>
        <begin position="117"/>
        <end position="208"/>
    </location>
</feature>
<evidence type="ECO:0000313" key="4">
    <source>
        <dbReference type="EMBL" id="MFC6035360.1"/>
    </source>
</evidence>
<dbReference type="PANTHER" id="PTHR30273">
    <property type="entry name" value="PERIPLASMIC SIGNAL SENSOR AND SIGMA FACTOR ACTIVATOR FECR-RELATED"/>
    <property type="match status" value="1"/>
</dbReference>
<dbReference type="EMBL" id="JBHPON010000001">
    <property type="protein sequence ID" value="MFC6035360.1"/>
    <property type="molecule type" value="Genomic_DNA"/>
</dbReference>
<keyword evidence="1" id="KW-0472">Membrane</keyword>
<keyword evidence="1" id="KW-0812">Transmembrane</keyword>
<dbReference type="Pfam" id="PF04773">
    <property type="entry name" value="FecR"/>
    <property type="match status" value="1"/>
</dbReference>
<dbReference type="InterPro" id="IPR032623">
    <property type="entry name" value="FecR_N"/>
</dbReference>
<protein>
    <submittedName>
        <fullName evidence="4">FecR family protein</fullName>
    </submittedName>
</protein>
<proteinExistence type="predicted"/>
<keyword evidence="1" id="KW-1133">Transmembrane helix</keyword>
<dbReference type="InterPro" id="IPR006860">
    <property type="entry name" value="FecR"/>
</dbReference>
<dbReference type="PIRSF" id="PIRSF018266">
    <property type="entry name" value="FecR"/>
    <property type="match status" value="1"/>
</dbReference>
<gene>
    <name evidence="4" type="ORF">ACFMB1_07380</name>
</gene>
<evidence type="ECO:0000256" key="1">
    <source>
        <dbReference type="SAM" id="Phobius"/>
    </source>
</evidence>
<feature type="transmembrane region" description="Helical" evidence="1">
    <location>
        <begin position="85"/>
        <end position="107"/>
    </location>
</feature>
<comment type="caution">
    <text evidence="4">The sequence shown here is derived from an EMBL/GenBank/DDBJ whole genome shotgun (WGS) entry which is preliminary data.</text>
</comment>
<accession>A0ABW1KTJ7</accession>
<dbReference type="PANTHER" id="PTHR30273:SF2">
    <property type="entry name" value="PROTEIN FECR"/>
    <property type="match status" value="1"/>
</dbReference>
<reference evidence="4 5" key="1">
    <citation type="submission" date="2024-09" db="EMBL/GenBank/DDBJ databases">
        <authorList>
            <person name="Zhang Z.-H."/>
        </authorList>
    </citation>
    <scope>NUCLEOTIDE SEQUENCE [LARGE SCALE GENOMIC DNA]</scope>
    <source>
        <strain evidence="4 5">HHTR114</strain>
    </source>
</reference>
<dbReference type="Gene3D" id="2.60.120.1440">
    <property type="match status" value="1"/>
</dbReference>
<name>A0ABW1KTJ7_9PROT</name>
<sequence length="337" mass="36213">MGEPRRGVDDAVIDEATKWFALLRSDAATYEDRRAFETWRSADPRHAAAYEHTLSIWEDVGELGDLKELVAAPELARGRPLSRRAFVYGALAAAVGLAVTVPAIIYAQPAWLLPNVHATSTAETAQIALPDGSVADLAPKSKVSVAYSDGERRIYLQSGEAFFDVRKGDARAFIVASGETEVRVTGTKFNVRQGPAGVTVSVAEGEVEVRRRAPRSGADALIAAKERLSAGEQVAAPVSGDGLTNVIEAPPATIGSWRVGRLAYKGAPLREFIADANRYSRIPIVVDENLLELPLVASLRTDQIDATIDGLPDILPLEVDRSRRDRIVLRSAAEGAP</sequence>
<feature type="domain" description="FecR N-terminal" evidence="3">
    <location>
        <begin position="14"/>
        <end position="53"/>
    </location>
</feature>
<evidence type="ECO:0000313" key="5">
    <source>
        <dbReference type="Proteomes" id="UP001596116"/>
    </source>
</evidence>
<dbReference type="Pfam" id="PF16220">
    <property type="entry name" value="DUF4880"/>
    <property type="match status" value="1"/>
</dbReference>
<organism evidence="4 5">
    <name type="scientific">Hyphococcus aureus</name>
    <dbReference type="NCBI Taxonomy" id="2666033"/>
    <lineage>
        <taxon>Bacteria</taxon>
        <taxon>Pseudomonadati</taxon>
        <taxon>Pseudomonadota</taxon>
        <taxon>Alphaproteobacteria</taxon>
        <taxon>Parvularculales</taxon>
        <taxon>Parvularculaceae</taxon>
        <taxon>Hyphococcus</taxon>
    </lineage>
</organism>
<dbReference type="RefSeq" id="WP_379879317.1">
    <property type="nucleotide sequence ID" value="NZ_JBHPON010000001.1"/>
</dbReference>
<dbReference type="InterPro" id="IPR012373">
    <property type="entry name" value="Ferrdict_sens_TM"/>
</dbReference>
<keyword evidence="5" id="KW-1185">Reference proteome</keyword>